<evidence type="ECO:0000313" key="4">
    <source>
        <dbReference type="Proteomes" id="UP000034166"/>
    </source>
</evidence>
<evidence type="ECO:0000313" key="3">
    <source>
        <dbReference type="EMBL" id="KKK37013.1"/>
    </source>
</evidence>
<evidence type="ECO:0000259" key="2">
    <source>
        <dbReference type="Pfam" id="PF12690"/>
    </source>
</evidence>
<dbReference type="InterPro" id="IPR020481">
    <property type="entry name" value="Intracell_prot_inh_BsuPI"/>
</dbReference>
<dbReference type="Pfam" id="PF10648">
    <property type="entry name" value="Gmad2"/>
    <property type="match status" value="1"/>
</dbReference>
<accession>A0A0M2SS84</accession>
<name>A0A0M2SS84_9BACI</name>
<comment type="caution">
    <text evidence="3">The sequence shown here is derived from an EMBL/GenBank/DDBJ whole genome shotgun (WGS) entry which is preliminary data.</text>
</comment>
<sequence>MGAESADNGPDLHFFVEPIAGPEKVTFELVLRNGGSTHRELEFPSAQLYEIQVKDRSGKELYRYSSGKTFAQALQKVRLAPGETISWKETWDYQGETGRIPEGEYKVMAELKANKANSKQLKPLVDEKEMFVPNENLIFRQITASGKKGVYKVAGSIRPGAGHFFYTVEDGHHEQIGETKVEVEGGGDWQAFSLEIKIPAEELPESGTLILHLYERSQEGSIIHGYPVILERF</sequence>
<dbReference type="Gene3D" id="2.60.40.2360">
    <property type="entry name" value="Intracellular proteinase inhibitor BsuPI"/>
    <property type="match status" value="1"/>
</dbReference>
<reference evidence="3 4" key="1">
    <citation type="submission" date="2015-04" db="EMBL/GenBank/DDBJ databases">
        <title>Taxonomic description and genome sequence of Bacillus campisalis sp. nov., a novel member of the genus Bacillus isolated from solar saltern.</title>
        <authorList>
            <person name="Mathan Kumar R."/>
            <person name="Kaur G."/>
            <person name="Kumar A."/>
            <person name="Singh N.K."/>
            <person name="Kaur N."/>
            <person name="Kumar N."/>
            <person name="Mayilraj S."/>
        </authorList>
    </citation>
    <scope>NUCLEOTIDE SEQUENCE [LARGE SCALE GENOMIC DNA]</scope>
    <source>
        <strain evidence="3 4">SA2-6</strain>
    </source>
</reference>
<dbReference type="EMBL" id="LAYY01000019">
    <property type="protein sequence ID" value="KKK37013.1"/>
    <property type="molecule type" value="Genomic_DNA"/>
</dbReference>
<dbReference type="Pfam" id="PF12690">
    <property type="entry name" value="BsuPI"/>
    <property type="match status" value="1"/>
</dbReference>
<keyword evidence="4" id="KW-1185">Reference proteome</keyword>
<gene>
    <name evidence="3" type="ORF">WQ57_16210</name>
</gene>
<evidence type="ECO:0000259" key="1">
    <source>
        <dbReference type="Pfam" id="PF10648"/>
    </source>
</evidence>
<proteinExistence type="predicted"/>
<feature type="domain" description="Bacterial spore germination immunoglobulin-like" evidence="1">
    <location>
        <begin position="151"/>
        <end position="218"/>
    </location>
</feature>
<organism evidence="3 4">
    <name type="scientific">Mesobacillus campisalis</name>
    <dbReference type="NCBI Taxonomy" id="1408103"/>
    <lineage>
        <taxon>Bacteria</taxon>
        <taxon>Bacillati</taxon>
        <taxon>Bacillota</taxon>
        <taxon>Bacilli</taxon>
        <taxon>Bacillales</taxon>
        <taxon>Bacillaceae</taxon>
        <taxon>Mesobacillus</taxon>
    </lineage>
</organism>
<dbReference type="InterPro" id="IPR018911">
    <property type="entry name" value="Gmad2_Ig-like_dom"/>
</dbReference>
<dbReference type="AlphaFoldDB" id="A0A0M2SS84"/>
<dbReference type="PATRIC" id="fig|1408103.3.peg.3608"/>
<dbReference type="InterPro" id="IPR038144">
    <property type="entry name" value="IPI"/>
</dbReference>
<evidence type="ECO:0008006" key="5">
    <source>
        <dbReference type="Google" id="ProtNLM"/>
    </source>
</evidence>
<protein>
    <recommendedName>
        <fullName evidence="5">Intracellular proteinase inhibitor BsuPI domain-containing protein</fullName>
    </recommendedName>
</protein>
<dbReference type="Proteomes" id="UP000034166">
    <property type="component" value="Unassembled WGS sequence"/>
</dbReference>
<feature type="domain" description="Intracellular proteinase inhibitor BsuPI" evidence="2">
    <location>
        <begin position="22"/>
        <end position="115"/>
    </location>
</feature>